<accession>A0A1G9QEF6</accession>
<evidence type="ECO:0000313" key="2">
    <source>
        <dbReference type="EMBL" id="SDM09131.1"/>
    </source>
</evidence>
<protein>
    <submittedName>
        <fullName evidence="2">Uncharacterized protein</fullName>
    </submittedName>
</protein>
<organism evidence="2 3">
    <name type="scientific">Oryzisolibacter propanilivorax</name>
    <dbReference type="NCBI Taxonomy" id="1527607"/>
    <lineage>
        <taxon>Bacteria</taxon>
        <taxon>Pseudomonadati</taxon>
        <taxon>Pseudomonadota</taxon>
        <taxon>Betaproteobacteria</taxon>
        <taxon>Burkholderiales</taxon>
        <taxon>Comamonadaceae</taxon>
        <taxon>Oryzisolibacter</taxon>
    </lineage>
</organism>
<keyword evidence="3" id="KW-1185">Reference proteome</keyword>
<gene>
    <name evidence="2" type="ORF">SAMN05428957_102246</name>
</gene>
<proteinExistence type="predicted"/>
<evidence type="ECO:0000313" key="3">
    <source>
        <dbReference type="Proteomes" id="UP000198552"/>
    </source>
</evidence>
<dbReference type="STRING" id="1527607.SAMN05428957_102246"/>
<evidence type="ECO:0000256" key="1">
    <source>
        <dbReference type="SAM" id="MobiDB-lite"/>
    </source>
</evidence>
<dbReference type="EMBL" id="FNHP01000002">
    <property type="protein sequence ID" value="SDM09131.1"/>
    <property type="molecule type" value="Genomic_DNA"/>
</dbReference>
<dbReference type="Proteomes" id="UP000198552">
    <property type="component" value="Unassembled WGS sequence"/>
</dbReference>
<dbReference type="AlphaFoldDB" id="A0A1G9QEF6"/>
<feature type="compositionally biased region" description="Low complexity" evidence="1">
    <location>
        <begin position="20"/>
        <end position="29"/>
    </location>
</feature>
<name>A0A1G9QEF6_9BURK</name>
<sequence length="39" mass="3718">MDLAGNRAMPGCRSALAGGAEAAGKTAAALPRGTGTDVM</sequence>
<feature type="region of interest" description="Disordered" evidence="1">
    <location>
        <begin position="20"/>
        <end position="39"/>
    </location>
</feature>
<reference evidence="3" key="1">
    <citation type="submission" date="2016-10" db="EMBL/GenBank/DDBJ databases">
        <authorList>
            <person name="Varghese N."/>
            <person name="Submissions S."/>
        </authorList>
    </citation>
    <scope>NUCLEOTIDE SEQUENCE [LARGE SCALE GENOMIC DNA]</scope>
    <source>
        <strain evidence="3">EPL6</strain>
    </source>
</reference>